<proteinExistence type="predicted"/>
<dbReference type="EMBL" id="BONW01000013">
    <property type="protein sequence ID" value="GIG88104.1"/>
    <property type="molecule type" value="Genomic_DNA"/>
</dbReference>
<protein>
    <recommendedName>
        <fullName evidence="2">Phage tail collar domain-containing protein</fullName>
    </recommendedName>
</protein>
<reference evidence="3 4" key="1">
    <citation type="submission" date="2021-01" db="EMBL/GenBank/DDBJ databases">
        <title>Whole genome shotgun sequence of Plantactinospora endophytica NBRC 110450.</title>
        <authorList>
            <person name="Komaki H."/>
            <person name="Tamura T."/>
        </authorList>
    </citation>
    <scope>NUCLEOTIDE SEQUENCE [LARGE SCALE GENOMIC DNA]</scope>
    <source>
        <strain evidence="3 4">NBRC 110450</strain>
    </source>
</reference>
<evidence type="ECO:0000313" key="3">
    <source>
        <dbReference type="EMBL" id="GIG88104.1"/>
    </source>
</evidence>
<feature type="domain" description="Phage tail collar" evidence="2">
    <location>
        <begin position="39"/>
        <end position="98"/>
    </location>
</feature>
<feature type="region of interest" description="Disordered" evidence="1">
    <location>
        <begin position="178"/>
        <end position="199"/>
    </location>
</feature>
<dbReference type="InterPro" id="IPR011083">
    <property type="entry name" value="Phage_tail_collar_dom"/>
</dbReference>
<feature type="region of interest" description="Disordered" evidence="1">
    <location>
        <begin position="1"/>
        <end position="26"/>
    </location>
</feature>
<evidence type="ECO:0000313" key="4">
    <source>
        <dbReference type="Proteomes" id="UP000646749"/>
    </source>
</evidence>
<gene>
    <name evidence="3" type="ORF">Pen02_30400</name>
</gene>
<evidence type="ECO:0000256" key="1">
    <source>
        <dbReference type="SAM" id="MobiDB-lite"/>
    </source>
</evidence>
<name>A0ABQ4E071_9ACTN</name>
<dbReference type="RefSeq" id="WP_203866615.1">
    <property type="nucleotide sequence ID" value="NZ_BONW01000013.1"/>
</dbReference>
<comment type="caution">
    <text evidence="3">The sequence shown here is derived from an EMBL/GenBank/DDBJ whole genome shotgun (WGS) entry which is preliminary data.</text>
</comment>
<feature type="compositionally biased region" description="Basic and acidic residues" evidence="1">
    <location>
        <begin position="185"/>
        <end position="199"/>
    </location>
</feature>
<dbReference type="SUPFAM" id="SSF88874">
    <property type="entry name" value="Receptor-binding domain of short tail fibre protein gp12"/>
    <property type="match status" value="1"/>
</dbReference>
<dbReference type="Proteomes" id="UP000646749">
    <property type="component" value="Unassembled WGS sequence"/>
</dbReference>
<evidence type="ECO:0000259" key="2">
    <source>
        <dbReference type="Pfam" id="PF07484"/>
    </source>
</evidence>
<dbReference type="Pfam" id="PF07484">
    <property type="entry name" value="Collar"/>
    <property type="match status" value="1"/>
</dbReference>
<accession>A0ABQ4E071</accession>
<dbReference type="InterPro" id="IPR037053">
    <property type="entry name" value="Phage_tail_collar_dom_sf"/>
</dbReference>
<feature type="compositionally biased region" description="Basic residues" evidence="1">
    <location>
        <begin position="1"/>
        <end position="14"/>
    </location>
</feature>
<sequence>MKQNKSVRSRRPGRGPRTYGAPAKAKPPVEVGDLVVGTVLPYASTVDVAQLTQQGWLYCDGRALSRETYAELFTVVGTLHGGGDGIRTFNLPDYRGWFLRGVDDGAGRDPNAADRTAAAPGGQIGDHCGTAQRYATARPKVPYVLSTDGAHTHEVSHVPNDNSSYPVAGSAQAIWNGDSASTQDAGEHQHEMAGGDPESRPLNAYVGYVIKYRT</sequence>
<organism evidence="3 4">
    <name type="scientific">Plantactinospora endophytica</name>
    <dbReference type="NCBI Taxonomy" id="673535"/>
    <lineage>
        <taxon>Bacteria</taxon>
        <taxon>Bacillati</taxon>
        <taxon>Actinomycetota</taxon>
        <taxon>Actinomycetes</taxon>
        <taxon>Micromonosporales</taxon>
        <taxon>Micromonosporaceae</taxon>
        <taxon>Plantactinospora</taxon>
    </lineage>
</organism>
<keyword evidence="4" id="KW-1185">Reference proteome</keyword>
<dbReference type="Gene3D" id="3.90.1340.10">
    <property type="entry name" value="Phage tail collar domain"/>
    <property type="match status" value="1"/>
</dbReference>